<dbReference type="GO" id="GO:0000922">
    <property type="term" value="C:spindle pole"/>
    <property type="evidence" value="ECO:0007669"/>
    <property type="project" value="InterPro"/>
</dbReference>
<feature type="compositionally biased region" description="Basic and acidic residues" evidence="1">
    <location>
        <begin position="139"/>
        <end position="154"/>
    </location>
</feature>
<organism evidence="2 3">
    <name type="scientific">Fasciola hepatica</name>
    <name type="common">Liver fluke</name>
    <dbReference type="NCBI Taxonomy" id="6192"/>
    <lineage>
        <taxon>Eukaryota</taxon>
        <taxon>Metazoa</taxon>
        <taxon>Spiralia</taxon>
        <taxon>Lophotrochozoa</taxon>
        <taxon>Platyhelminthes</taxon>
        <taxon>Trematoda</taxon>
        <taxon>Digenea</taxon>
        <taxon>Plagiorchiida</taxon>
        <taxon>Echinostomata</taxon>
        <taxon>Echinostomatoidea</taxon>
        <taxon>Fasciolidae</taxon>
        <taxon>Fasciola</taxon>
    </lineage>
</organism>
<dbReference type="EMBL" id="JXXN02000041">
    <property type="protein sequence ID" value="THD28921.1"/>
    <property type="molecule type" value="Genomic_DNA"/>
</dbReference>
<evidence type="ECO:0000256" key="1">
    <source>
        <dbReference type="SAM" id="MobiDB-lite"/>
    </source>
</evidence>
<dbReference type="PANTHER" id="PTHR22545:SF0">
    <property type="entry name" value="CENTROSOMAL PROTEIN OF 95 KDA"/>
    <property type="match status" value="1"/>
</dbReference>
<protein>
    <submittedName>
        <fullName evidence="2">Centrosomal protein of 95 kDa</fullName>
    </submittedName>
</protein>
<accession>A0A4E0RPH5</accession>
<gene>
    <name evidence="2" type="ORF">D915_000240</name>
</gene>
<dbReference type="PANTHER" id="PTHR22545">
    <property type="entry name" value="CENTROSOMAL PROTEIN OF 95 KDA"/>
    <property type="match status" value="1"/>
</dbReference>
<feature type="region of interest" description="Disordered" evidence="1">
    <location>
        <begin position="134"/>
        <end position="154"/>
    </location>
</feature>
<sequence>MVCTTLHIYSQGLDEQVSTHDRLQSCINEVSKVIQVPLAHITSDDLMSFDQSAIGNFLEIIEFLVDYFCEEHIEDIHPPWKSIDSGSLGDYEEISDNPVAGPRSPLVPCEVANVAFKAEDLIQNSENSWTATSSTIHTTDCHGDNLGQRDRQDASLETDRITLASSKSIKDKSEDEARLKYLREKLLQCLSSLSADFPNSGNSSTDQSFKISDTSELSETERGKHHSSPVCSALRSPTPCGLPAASGSYVRTEAQPLVRQNRAHTRQRLCPHSIQPISNSKRREPEFAHPAVLLDKVLEAFPLLDLSEHDRRVLRRKAVNSLGMFNPNDTGRRTKSSLNAPDRKLNWYEERQRRRLAQLIRHEYQVDRLRDLRASEAADRRIREEARDRHHQLVRARNYYRQFVHEFRARKLAKMSEEEAVFRRFFDCLLARERQNLLELQKMERDERHKTEQLREQAILGLEHSNRVRMALVNESIRREREEQTIRARHEQIEMIRQKRDIRRSLEVNIHEMQQALLSNQDSAYFRSADADRILRDTRYLLS</sequence>
<keyword evidence="3" id="KW-1185">Reference proteome</keyword>
<evidence type="ECO:0000313" key="2">
    <source>
        <dbReference type="EMBL" id="THD28921.1"/>
    </source>
</evidence>
<feature type="compositionally biased region" description="Polar residues" evidence="1">
    <location>
        <begin position="197"/>
        <end position="217"/>
    </location>
</feature>
<evidence type="ECO:0000313" key="3">
    <source>
        <dbReference type="Proteomes" id="UP000230066"/>
    </source>
</evidence>
<dbReference type="GO" id="GO:0005813">
    <property type="term" value="C:centrosome"/>
    <property type="evidence" value="ECO:0007669"/>
    <property type="project" value="InterPro"/>
</dbReference>
<comment type="caution">
    <text evidence="2">The sequence shown here is derived from an EMBL/GenBank/DDBJ whole genome shotgun (WGS) entry which is preliminary data.</text>
</comment>
<reference evidence="2" key="1">
    <citation type="submission" date="2019-03" db="EMBL/GenBank/DDBJ databases">
        <title>Improved annotation for the trematode Fasciola hepatica.</title>
        <authorList>
            <person name="Choi Y.-J."/>
            <person name="Martin J."/>
            <person name="Mitreva M."/>
        </authorList>
    </citation>
    <scope>NUCLEOTIDE SEQUENCE [LARGE SCALE GENOMIC DNA]</scope>
</reference>
<feature type="region of interest" description="Disordered" evidence="1">
    <location>
        <begin position="197"/>
        <end position="235"/>
    </location>
</feature>
<dbReference type="AlphaFoldDB" id="A0A4E0RPH5"/>
<dbReference type="InterPro" id="IPR026619">
    <property type="entry name" value="CEP95"/>
</dbReference>
<name>A0A4E0RPH5_FASHE</name>
<dbReference type="Proteomes" id="UP000230066">
    <property type="component" value="Unassembled WGS sequence"/>
</dbReference>
<proteinExistence type="predicted"/>